<name>A0A821VUH9_9NEOP</name>
<dbReference type="EMBL" id="CAJOBZ010000048">
    <property type="protein sequence ID" value="CAF4914288.1"/>
    <property type="molecule type" value="Genomic_DNA"/>
</dbReference>
<proteinExistence type="predicted"/>
<dbReference type="EMBL" id="CAJOBZ010000048">
    <property type="protein sequence ID" value="CAF4914280.1"/>
    <property type="molecule type" value="Genomic_DNA"/>
</dbReference>
<gene>
    <name evidence="2" type="ORF">PMACD_LOCUS12420</name>
    <name evidence="3" type="ORF">PMACD_LOCUS12421</name>
</gene>
<comment type="caution">
    <text evidence="3">The sequence shown here is derived from an EMBL/GenBank/DDBJ whole genome shotgun (WGS) entry which is preliminary data.</text>
</comment>
<sequence length="226" mass="23697">MKFLIVLAVIAVASAVPLNRISASEIDEIISAINSPSTNPATAAALQQMLHDLLGGHGLDEISAGPAIIDESPVLIDTNPALVEEHEDIAVGPALIEEHEDISVGPALIEEHEDISVGPALIEDQPASVKAPLVQVIINVDASAGDVTVDQVYNPENPALIPSPVEIIDGSQPELIPDNINVIENEIIPDAISIVENPKPELEAENINVDTPLIPDGAVILPDILN</sequence>
<evidence type="ECO:0000256" key="1">
    <source>
        <dbReference type="SAM" id="SignalP"/>
    </source>
</evidence>
<evidence type="ECO:0000313" key="4">
    <source>
        <dbReference type="Proteomes" id="UP000663880"/>
    </source>
</evidence>
<dbReference type="AlphaFoldDB" id="A0A821VUH9"/>
<feature type="signal peptide" evidence="1">
    <location>
        <begin position="1"/>
        <end position="15"/>
    </location>
</feature>
<dbReference type="Proteomes" id="UP000663880">
    <property type="component" value="Unassembled WGS sequence"/>
</dbReference>
<accession>A0A821VUH9</accession>
<feature type="chain" id="PRO_5036417164" evidence="1">
    <location>
        <begin position="16"/>
        <end position="226"/>
    </location>
</feature>
<dbReference type="OrthoDB" id="7491799at2759"/>
<evidence type="ECO:0000313" key="3">
    <source>
        <dbReference type="EMBL" id="CAF4914288.1"/>
    </source>
</evidence>
<keyword evidence="4" id="KW-1185">Reference proteome</keyword>
<organism evidence="3 4">
    <name type="scientific">Pieris macdunnoughi</name>
    <dbReference type="NCBI Taxonomy" id="345717"/>
    <lineage>
        <taxon>Eukaryota</taxon>
        <taxon>Metazoa</taxon>
        <taxon>Ecdysozoa</taxon>
        <taxon>Arthropoda</taxon>
        <taxon>Hexapoda</taxon>
        <taxon>Insecta</taxon>
        <taxon>Pterygota</taxon>
        <taxon>Neoptera</taxon>
        <taxon>Endopterygota</taxon>
        <taxon>Lepidoptera</taxon>
        <taxon>Glossata</taxon>
        <taxon>Ditrysia</taxon>
        <taxon>Papilionoidea</taxon>
        <taxon>Pieridae</taxon>
        <taxon>Pierinae</taxon>
        <taxon>Pieris</taxon>
    </lineage>
</organism>
<reference evidence="3" key="1">
    <citation type="submission" date="2021-02" db="EMBL/GenBank/DDBJ databases">
        <authorList>
            <person name="Steward A R."/>
        </authorList>
    </citation>
    <scope>NUCLEOTIDE SEQUENCE</scope>
</reference>
<protein>
    <submittedName>
        <fullName evidence="3">Uncharacterized protein</fullName>
    </submittedName>
</protein>
<keyword evidence="1" id="KW-0732">Signal</keyword>
<evidence type="ECO:0000313" key="2">
    <source>
        <dbReference type="EMBL" id="CAF4914280.1"/>
    </source>
</evidence>